<proteinExistence type="predicted"/>
<protein>
    <submittedName>
        <fullName evidence="1">Uncharacterized protein</fullName>
    </submittedName>
</protein>
<organism evidence="1 2">
    <name type="scientific">Mycena chlorophos</name>
    <name type="common">Agaric fungus</name>
    <name type="synonym">Agaricus chlorophos</name>
    <dbReference type="NCBI Taxonomy" id="658473"/>
    <lineage>
        <taxon>Eukaryota</taxon>
        <taxon>Fungi</taxon>
        <taxon>Dikarya</taxon>
        <taxon>Basidiomycota</taxon>
        <taxon>Agaricomycotina</taxon>
        <taxon>Agaricomycetes</taxon>
        <taxon>Agaricomycetidae</taxon>
        <taxon>Agaricales</taxon>
        <taxon>Marasmiineae</taxon>
        <taxon>Mycenaceae</taxon>
        <taxon>Mycena</taxon>
    </lineage>
</organism>
<gene>
    <name evidence="1" type="ORF">MCHLO_09139</name>
</gene>
<keyword evidence="2" id="KW-1185">Reference proteome</keyword>
<dbReference type="Proteomes" id="UP000815677">
    <property type="component" value="Unassembled WGS sequence"/>
</dbReference>
<sequence length="87" mass="9525">MAWRSTLGAPRFLVRIPRECVLSVKSSPISHLIPSNLYGRGAQLCLALALSVELANGEMSAWHAWLSPVTPAGHSGALLGWWHEHAW</sequence>
<evidence type="ECO:0000313" key="2">
    <source>
        <dbReference type="Proteomes" id="UP000815677"/>
    </source>
</evidence>
<dbReference type="EMBL" id="DF847543">
    <property type="protein sequence ID" value="GAT52051.1"/>
    <property type="molecule type" value="Genomic_DNA"/>
</dbReference>
<reference evidence="1" key="1">
    <citation type="submission" date="2014-09" db="EMBL/GenBank/DDBJ databases">
        <title>Genome sequence of the luminous mushroom Mycena chlorophos for searching fungal bioluminescence genes.</title>
        <authorList>
            <person name="Tanaka Y."/>
            <person name="Kasuga D."/>
            <person name="Oba Y."/>
            <person name="Hase S."/>
            <person name="Sato K."/>
            <person name="Oba Y."/>
            <person name="Sakakibara Y."/>
        </authorList>
    </citation>
    <scope>NUCLEOTIDE SEQUENCE</scope>
</reference>
<dbReference type="Gene3D" id="3.90.1410.10">
    <property type="entry name" value="set domain protein methyltransferase, domain 1"/>
    <property type="match status" value="1"/>
</dbReference>
<evidence type="ECO:0000313" key="1">
    <source>
        <dbReference type="EMBL" id="GAT52051.1"/>
    </source>
</evidence>
<name>A0ABQ0LLZ5_MYCCL</name>
<accession>A0ABQ0LLZ5</accession>